<dbReference type="Proteomes" id="UP000292445">
    <property type="component" value="Unassembled WGS sequence"/>
</dbReference>
<proteinExistence type="predicted"/>
<keyword evidence="1 2" id="KW-0238">DNA-binding</keyword>
<dbReference type="Gene3D" id="1.10.357.10">
    <property type="entry name" value="Tetracycline Repressor, domain 2"/>
    <property type="match status" value="1"/>
</dbReference>
<evidence type="ECO:0000256" key="2">
    <source>
        <dbReference type="PROSITE-ProRule" id="PRU00335"/>
    </source>
</evidence>
<sequence>MTTSPSSKTVRRTQEQRSASMERALLDSAVSCILEFGVAGAPVNLIARRANATGGSVQHHFGTRDGLLLRVVEDFGDHLQAVTQANIASSASIEERVEEICDASWKIVGSPQYLAVTQILLAAQHNEALYNQLFQKLKKYEASLDAYWAQIFTGTGLGRSTVTTVRRLAMATFRGLALRKQYQSTPPRSMPELDLLKTMICGVLIREKEETP</sequence>
<dbReference type="InterPro" id="IPR001647">
    <property type="entry name" value="HTH_TetR"/>
</dbReference>
<evidence type="ECO:0000256" key="1">
    <source>
        <dbReference type="ARBA" id="ARBA00023125"/>
    </source>
</evidence>
<evidence type="ECO:0000313" key="5">
    <source>
        <dbReference type="Proteomes" id="UP000292445"/>
    </source>
</evidence>
<dbReference type="PANTHER" id="PTHR30055:SF226">
    <property type="entry name" value="HTH-TYPE TRANSCRIPTIONAL REGULATOR PKSA"/>
    <property type="match status" value="1"/>
</dbReference>
<evidence type="ECO:0000259" key="3">
    <source>
        <dbReference type="PROSITE" id="PS50977"/>
    </source>
</evidence>
<organism evidence="4 5">
    <name type="scientific">Pigmentiphaga kullae</name>
    <dbReference type="NCBI Taxonomy" id="151784"/>
    <lineage>
        <taxon>Bacteria</taxon>
        <taxon>Pseudomonadati</taxon>
        <taxon>Pseudomonadota</taxon>
        <taxon>Betaproteobacteria</taxon>
        <taxon>Burkholderiales</taxon>
        <taxon>Alcaligenaceae</taxon>
        <taxon>Pigmentiphaga</taxon>
    </lineage>
</organism>
<dbReference type="PANTHER" id="PTHR30055">
    <property type="entry name" value="HTH-TYPE TRANSCRIPTIONAL REGULATOR RUTR"/>
    <property type="match status" value="1"/>
</dbReference>
<dbReference type="InterPro" id="IPR009057">
    <property type="entry name" value="Homeodomain-like_sf"/>
</dbReference>
<reference evidence="4 5" key="1">
    <citation type="submission" date="2019-02" db="EMBL/GenBank/DDBJ databases">
        <title>Genomic Encyclopedia of Type Strains, Phase IV (KMG-IV): sequencing the most valuable type-strain genomes for metagenomic binning, comparative biology and taxonomic classification.</title>
        <authorList>
            <person name="Goeker M."/>
        </authorList>
    </citation>
    <scope>NUCLEOTIDE SEQUENCE [LARGE SCALE GENOMIC DNA]</scope>
    <source>
        <strain evidence="4 5">K24</strain>
    </source>
</reference>
<dbReference type="GO" id="GO:0003700">
    <property type="term" value="F:DNA-binding transcription factor activity"/>
    <property type="evidence" value="ECO:0007669"/>
    <property type="project" value="TreeGrafter"/>
</dbReference>
<dbReference type="Pfam" id="PF00440">
    <property type="entry name" value="TetR_N"/>
    <property type="match status" value="1"/>
</dbReference>
<dbReference type="SUPFAM" id="SSF46689">
    <property type="entry name" value="Homeodomain-like"/>
    <property type="match status" value="1"/>
</dbReference>
<protein>
    <submittedName>
        <fullName evidence="4">TetR family transcriptional regulator</fullName>
    </submittedName>
</protein>
<comment type="caution">
    <text evidence="4">The sequence shown here is derived from an EMBL/GenBank/DDBJ whole genome shotgun (WGS) entry which is preliminary data.</text>
</comment>
<gene>
    <name evidence="4" type="ORF">EV675_0259</name>
</gene>
<feature type="DNA-binding region" description="H-T-H motif" evidence="2">
    <location>
        <begin position="42"/>
        <end position="61"/>
    </location>
</feature>
<dbReference type="GO" id="GO:0000976">
    <property type="term" value="F:transcription cis-regulatory region binding"/>
    <property type="evidence" value="ECO:0007669"/>
    <property type="project" value="TreeGrafter"/>
</dbReference>
<keyword evidence="5" id="KW-1185">Reference proteome</keyword>
<dbReference type="InterPro" id="IPR050109">
    <property type="entry name" value="HTH-type_TetR-like_transc_reg"/>
</dbReference>
<dbReference type="AlphaFoldDB" id="A0A4V2F3I7"/>
<evidence type="ECO:0000313" key="4">
    <source>
        <dbReference type="EMBL" id="RZS84247.1"/>
    </source>
</evidence>
<dbReference type="EMBL" id="SGXC01000001">
    <property type="protein sequence ID" value="RZS84247.1"/>
    <property type="molecule type" value="Genomic_DNA"/>
</dbReference>
<name>A0A4V2F3I7_9BURK</name>
<accession>A0A4V2F3I7</accession>
<dbReference type="PROSITE" id="PS50977">
    <property type="entry name" value="HTH_TETR_2"/>
    <property type="match status" value="1"/>
</dbReference>
<feature type="domain" description="HTH tetR-type" evidence="3">
    <location>
        <begin position="19"/>
        <end position="79"/>
    </location>
</feature>
<dbReference type="OrthoDB" id="2356263at2"/>